<keyword evidence="3 5" id="KW-1133">Transmembrane helix</keyword>
<dbReference type="RefSeq" id="XP_504455.1">
    <property type="nucleotide sequence ID" value="XM_504455.1"/>
</dbReference>
<organism evidence="6 8">
    <name type="scientific">Yarrowia lipolytica</name>
    <name type="common">Candida lipolytica</name>
    <dbReference type="NCBI Taxonomy" id="4952"/>
    <lineage>
        <taxon>Eukaryota</taxon>
        <taxon>Fungi</taxon>
        <taxon>Dikarya</taxon>
        <taxon>Ascomycota</taxon>
        <taxon>Saccharomycotina</taxon>
        <taxon>Dipodascomycetes</taxon>
        <taxon>Dipodascales</taxon>
        <taxon>Dipodascales incertae sedis</taxon>
        <taxon>Yarrowia</taxon>
    </lineage>
</organism>
<proteinExistence type="predicted"/>
<feature type="transmembrane region" description="Helical" evidence="5">
    <location>
        <begin position="52"/>
        <end position="76"/>
    </location>
</feature>
<dbReference type="Gene3D" id="1.20.1250.20">
    <property type="entry name" value="MFS general substrate transporter like domains"/>
    <property type="match status" value="1"/>
</dbReference>
<dbReference type="OMA" id="FIIKMAR"/>
<dbReference type="AlphaFoldDB" id="A0A1D8NK65"/>
<dbReference type="EMBL" id="KZ859052">
    <property type="protein sequence ID" value="RDW24042.1"/>
    <property type="molecule type" value="Genomic_DNA"/>
</dbReference>
<feature type="transmembrane region" description="Helical" evidence="5">
    <location>
        <begin position="96"/>
        <end position="113"/>
    </location>
</feature>
<reference evidence="7 9" key="2">
    <citation type="submission" date="2018-07" db="EMBL/GenBank/DDBJ databases">
        <title>Draft Genome Assemblies for Five Robust Yarrowia lipolytica Strains Exhibiting High Lipid Production and Pentose Sugar Utilization and Sugar Alcohol Secretion from Undetoxified Lignocellulosic Biomass Hydrolysates.</title>
        <authorList>
            <consortium name="DOE Joint Genome Institute"/>
            <person name="Walker C."/>
            <person name="Ryu S."/>
            <person name="Na H."/>
            <person name="Zane M."/>
            <person name="LaButti K."/>
            <person name="Lipzen A."/>
            <person name="Haridas S."/>
            <person name="Barry K."/>
            <person name="Grigoriev I.V."/>
            <person name="Quarterman J."/>
            <person name="Slininger P."/>
            <person name="Dien B."/>
            <person name="Trinh C.T."/>
        </authorList>
    </citation>
    <scope>NUCLEOTIDE SEQUENCE [LARGE SCALE GENOMIC DNA]</scope>
    <source>
        <strain evidence="7 9">YB392</strain>
    </source>
</reference>
<evidence type="ECO:0000313" key="9">
    <source>
        <dbReference type="Proteomes" id="UP000256601"/>
    </source>
</evidence>
<feature type="transmembrane region" description="Helical" evidence="5">
    <location>
        <begin position="419"/>
        <end position="438"/>
    </location>
</feature>
<dbReference type="Proteomes" id="UP000256601">
    <property type="component" value="Unassembled WGS sequence"/>
</dbReference>
<evidence type="ECO:0000256" key="5">
    <source>
        <dbReference type="SAM" id="Phobius"/>
    </source>
</evidence>
<protein>
    <submittedName>
        <fullName evidence="7">Major facilitator superfamily domain-containing protein</fullName>
    </submittedName>
</protein>
<gene>
    <name evidence="7" type="ORF">B0I71DRAFT_134914</name>
    <name evidence="6" type="ORF">YALI1_E32118g</name>
</gene>
<evidence type="ECO:0000313" key="8">
    <source>
        <dbReference type="Proteomes" id="UP000182444"/>
    </source>
</evidence>
<dbReference type="GO" id="GO:0005886">
    <property type="term" value="C:plasma membrane"/>
    <property type="evidence" value="ECO:0007669"/>
    <property type="project" value="TreeGrafter"/>
</dbReference>
<reference evidence="6 8" key="1">
    <citation type="journal article" date="2016" name="PLoS ONE">
        <title>Sequence Assembly of Yarrowia lipolytica Strain W29/CLIB89 Shows Transposable Element Diversity.</title>
        <authorList>
            <person name="Magnan C."/>
            <person name="Yu J."/>
            <person name="Chang I."/>
            <person name="Jahn E."/>
            <person name="Kanomata Y."/>
            <person name="Wu J."/>
            <person name="Zeller M."/>
            <person name="Oakes M."/>
            <person name="Baldi P."/>
            <person name="Sandmeyer S."/>
        </authorList>
    </citation>
    <scope>NUCLEOTIDE SEQUENCE [LARGE SCALE GENOMIC DNA]</scope>
    <source>
        <strain evidence="6">CLIB89</strain>
        <strain evidence="8">CLIB89(W29)</strain>
    </source>
</reference>
<accession>A0A1D8NK65</accession>
<dbReference type="EMBL" id="CP017557">
    <property type="protein sequence ID" value="AOW06026.1"/>
    <property type="molecule type" value="Genomic_DNA"/>
</dbReference>
<feature type="transmembrane region" description="Helical" evidence="5">
    <location>
        <begin position="484"/>
        <end position="505"/>
    </location>
</feature>
<dbReference type="GO" id="GO:0022857">
    <property type="term" value="F:transmembrane transporter activity"/>
    <property type="evidence" value="ECO:0007669"/>
    <property type="project" value="InterPro"/>
</dbReference>
<evidence type="ECO:0000256" key="2">
    <source>
        <dbReference type="ARBA" id="ARBA00022692"/>
    </source>
</evidence>
<dbReference type="FunFam" id="1.20.1250.20:FF:000319">
    <property type="entry name" value="MFS transporter, putative"/>
    <property type="match status" value="1"/>
</dbReference>
<keyword evidence="4 5" id="KW-0472">Membrane</keyword>
<dbReference type="PANTHER" id="PTHR23502:SF30">
    <property type="entry name" value="TRANSPORTER, PUTATIVE (AFU_ORTHOLOGUE AFUA_8G04702)-RELATED"/>
    <property type="match status" value="1"/>
</dbReference>
<dbReference type="KEGG" id="yli:2912778"/>
<dbReference type="VEuPathDB" id="FungiDB:YALI1_E32118g"/>
<evidence type="ECO:0000256" key="1">
    <source>
        <dbReference type="ARBA" id="ARBA00004141"/>
    </source>
</evidence>
<dbReference type="GeneID" id="2912778"/>
<feature type="transmembrane region" description="Helical" evidence="5">
    <location>
        <begin position="375"/>
        <end position="398"/>
    </location>
</feature>
<feature type="transmembrane region" description="Helical" evidence="5">
    <location>
        <begin position="517"/>
        <end position="535"/>
    </location>
</feature>
<dbReference type="Pfam" id="PF07690">
    <property type="entry name" value="MFS_1"/>
    <property type="match status" value="1"/>
</dbReference>
<evidence type="ECO:0000313" key="7">
    <source>
        <dbReference type="EMBL" id="RDW24042.1"/>
    </source>
</evidence>
<feature type="transmembrane region" description="Helical" evidence="5">
    <location>
        <begin position="444"/>
        <end position="472"/>
    </location>
</feature>
<keyword evidence="2 5" id="KW-0812">Transmembrane</keyword>
<feature type="transmembrane region" description="Helical" evidence="5">
    <location>
        <begin position="178"/>
        <end position="200"/>
    </location>
</feature>
<dbReference type="OrthoDB" id="5215911at2759"/>
<dbReference type="InterPro" id="IPR011701">
    <property type="entry name" value="MFS"/>
</dbReference>
<name>A0A1D8NK65_YARLL</name>
<evidence type="ECO:0000256" key="3">
    <source>
        <dbReference type="ARBA" id="ARBA00022989"/>
    </source>
</evidence>
<evidence type="ECO:0000313" key="6">
    <source>
        <dbReference type="EMBL" id="AOW06026.1"/>
    </source>
</evidence>
<dbReference type="SUPFAM" id="SSF103473">
    <property type="entry name" value="MFS general substrate transporter"/>
    <property type="match status" value="1"/>
</dbReference>
<dbReference type="eggNOG" id="KOG0255">
    <property type="taxonomic scope" value="Eukaryota"/>
</dbReference>
<dbReference type="PANTHER" id="PTHR23502">
    <property type="entry name" value="MAJOR FACILITATOR SUPERFAMILY"/>
    <property type="match status" value="1"/>
</dbReference>
<evidence type="ECO:0000256" key="4">
    <source>
        <dbReference type="ARBA" id="ARBA00023136"/>
    </source>
</evidence>
<feature type="transmembrane region" description="Helical" evidence="5">
    <location>
        <begin position="330"/>
        <end position="355"/>
    </location>
</feature>
<dbReference type="InterPro" id="IPR036259">
    <property type="entry name" value="MFS_trans_sf"/>
</dbReference>
<feature type="transmembrane region" description="Helical" evidence="5">
    <location>
        <begin position="206"/>
        <end position="228"/>
    </location>
</feature>
<dbReference type="VEuPathDB" id="FungiDB:YALI0_E27159g"/>
<sequence length="560" mass="62570">MKVDSEVIPGTIQLVDLKGDPDYNAVDHEIVLVPTPSADPDDPLNWSQRRKWLSMLCMVLYTLGVGVPTASIFSVLLPISEKTNLSLADLNEGTGYMFLMLGFGCLFWQPVALQFGKRPVYLISILGTMAVQIWAPYTKNNGQWIGHKILQGFLGAPIESLCEVTVSDIWFEHERGSWMGLYAFMMLFGSFMAPFFGGFITQGMDWKWVLFWGAIFDAVVFVFLFFFFEETNYSRKAELERECMESETLDVAHGGAVLPVGSGSFNDSSDQNEKGSANRVDVIPNPFSNGETAACGVPAKIYKPKTFWDKLKLFDKPRPNMLWTMVKRPIIILFSFPPVIYAGFLYGTGLIWFSVLNATASKILSEPPYNFKPSMVGVAYLCPTIITAIVAWYGGWLGDRLRIWMAKRHGGISEAEDRLWLLALYMVMCPAGLILWGIGAAHGIHWFGLVMGLGITGGFGVLAGLCSVNYAVDCYREMASESMVPLIIIRNCMGFGMGYAITPWLTNEGLQRCFGEAAGVSVFCIGMFLFMIAFGKKFRIATRHRYWKFVQESIENDMAH</sequence>
<comment type="subcellular location">
    <subcellularLocation>
        <location evidence="1">Membrane</location>
        <topology evidence="1">Multi-pass membrane protein</topology>
    </subcellularLocation>
</comment>
<dbReference type="Proteomes" id="UP000182444">
    <property type="component" value="Chromosome 1E"/>
</dbReference>